<dbReference type="PANTHER" id="PTHR11567:SF110">
    <property type="entry name" value="2-PHOSPHOXYLOSE PHOSPHATASE 1"/>
    <property type="match status" value="1"/>
</dbReference>
<keyword evidence="2" id="KW-0378">Hydrolase</keyword>
<dbReference type="Gene3D" id="3.40.50.1240">
    <property type="entry name" value="Phosphoglycerate mutase-like"/>
    <property type="match status" value="1"/>
</dbReference>
<dbReference type="InterPro" id="IPR050645">
    <property type="entry name" value="Histidine_acid_phosphatase"/>
</dbReference>
<sequence length="456" mass="50139">MGTGYRENALIDPSAYDSPAGLSLEQVHVYVRHGERTPVGNRMTSPPASIPEFWPFCRVARQFNAAVLGHGHARETQELLRVTERKDGTSVDGECMLGELTDLGRQSTLGIGTALHDIYVKRLNFLPDAIDATTGIIYLRSTAFPRTIESLQQVLHGIYPTGKFLNGSVPRIRVRHPIDENLMGNNACARFKELMAGFERAAAEKYNPLLTTLDGRLSRYIGGNPVRIDGKPRASGILDTIRAAVSHDVKVPAEFKDPEIMRPIEEAVVAEWFDGYKNDEVRRLAVGRLLEELSSRMASKASKGNADPLKIAINACHDTSLAGLSQTLDVFDGRWPHFTASITFELFKGTPTAPKGVFQKFFGSSEPAPHYVRMRYGNRSLKLPLCAAPGRHLLGSPEFCTLEAFSKRATELAPIDWESECQATTTSKAKLKITKAADAAVVTQQIVPAKVVVKEI</sequence>
<protein>
    <recommendedName>
        <fullName evidence="5">Phosphoglycerate mutase-like protein</fullName>
    </recommendedName>
</protein>
<accession>A0A9P6B521</accession>
<dbReference type="AlphaFoldDB" id="A0A9P6B521"/>
<dbReference type="InterPro" id="IPR029033">
    <property type="entry name" value="His_PPase_superfam"/>
</dbReference>
<evidence type="ECO:0000256" key="2">
    <source>
        <dbReference type="ARBA" id="ARBA00022801"/>
    </source>
</evidence>
<gene>
    <name evidence="3" type="ORF">BS47DRAFT_1371232</name>
</gene>
<evidence type="ECO:0000313" key="4">
    <source>
        <dbReference type="Proteomes" id="UP000886523"/>
    </source>
</evidence>
<name>A0A9P6B521_9AGAM</name>
<dbReference type="GO" id="GO:0016791">
    <property type="term" value="F:phosphatase activity"/>
    <property type="evidence" value="ECO:0007669"/>
    <property type="project" value="TreeGrafter"/>
</dbReference>
<evidence type="ECO:0000256" key="1">
    <source>
        <dbReference type="ARBA" id="ARBA00005375"/>
    </source>
</evidence>
<dbReference type="OrthoDB" id="10257284at2759"/>
<comment type="similarity">
    <text evidence="1">Belongs to the histidine acid phosphatase family.</text>
</comment>
<dbReference type="EMBL" id="MU128929">
    <property type="protein sequence ID" value="KAF9517796.1"/>
    <property type="molecule type" value="Genomic_DNA"/>
</dbReference>
<keyword evidence="4" id="KW-1185">Reference proteome</keyword>
<dbReference type="Proteomes" id="UP000886523">
    <property type="component" value="Unassembled WGS sequence"/>
</dbReference>
<evidence type="ECO:0008006" key="5">
    <source>
        <dbReference type="Google" id="ProtNLM"/>
    </source>
</evidence>
<dbReference type="InterPro" id="IPR000560">
    <property type="entry name" value="His_Pase_clade-2"/>
</dbReference>
<proteinExistence type="inferred from homology"/>
<organism evidence="3 4">
    <name type="scientific">Hydnum rufescens UP504</name>
    <dbReference type="NCBI Taxonomy" id="1448309"/>
    <lineage>
        <taxon>Eukaryota</taxon>
        <taxon>Fungi</taxon>
        <taxon>Dikarya</taxon>
        <taxon>Basidiomycota</taxon>
        <taxon>Agaricomycotina</taxon>
        <taxon>Agaricomycetes</taxon>
        <taxon>Cantharellales</taxon>
        <taxon>Hydnaceae</taxon>
        <taxon>Hydnum</taxon>
    </lineage>
</organism>
<dbReference type="PANTHER" id="PTHR11567">
    <property type="entry name" value="ACID PHOSPHATASE-RELATED"/>
    <property type="match status" value="1"/>
</dbReference>
<dbReference type="CDD" id="cd07061">
    <property type="entry name" value="HP_HAP_like"/>
    <property type="match status" value="1"/>
</dbReference>
<comment type="caution">
    <text evidence="3">The sequence shown here is derived from an EMBL/GenBank/DDBJ whole genome shotgun (WGS) entry which is preliminary data.</text>
</comment>
<dbReference type="SUPFAM" id="SSF53254">
    <property type="entry name" value="Phosphoglycerate mutase-like"/>
    <property type="match status" value="1"/>
</dbReference>
<dbReference type="Pfam" id="PF00328">
    <property type="entry name" value="His_Phos_2"/>
    <property type="match status" value="1"/>
</dbReference>
<evidence type="ECO:0000313" key="3">
    <source>
        <dbReference type="EMBL" id="KAF9517796.1"/>
    </source>
</evidence>
<reference evidence="3" key="1">
    <citation type="journal article" date="2020" name="Nat. Commun.">
        <title>Large-scale genome sequencing of mycorrhizal fungi provides insights into the early evolution of symbiotic traits.</title>
        <authorList>
            <person name="Miyauchi S."/>
            <person name="Kiss E."/>
            <person name="Kuo A."/>
            <person name="Drula E."/>
            <person name="Kohler A."/>
            <person name="Sanchez-Garcia M."/>
            <person name="Morin E."/>
            <person name="Andreopoulos B."/>
            <person name="Barry K.W."/>
            <person name="Bonito G."/>
            <person name="Buee M."/>
            <person name="Carver A."/>
            <person name="Chen C."/>
            <person name="Cichocki N."/>
            <person name="Clum A."/>
            <person name="Culley D."/>
            <person name="Crous P.W."/>
            <person name="Fauchery L."/>
            <person name="Girlanda M."/>
            <person name="Hayes R.D."/>
            <person name="Keri Z."/>
            <person name="LaButti K."/>
            <person name="Lipzen A."/>
            <person name="Lombard V."/>
            <person name="Magnuson J."/>
            <person name="Maillard F."/>
            <person name="Murat C."/>
            <person name="Nolan M."/>
            <person name="Ohm R.A."/>
            <person name="Pangilinan J."/>
            <person name="Pereira M.F."/>
            <person name="Perotto S."/>
            <person name="Peter M."/>
            <person name="Pfister S."/>
            <person name="Riley R."/>
            <person name="Sitrit Y."/>
            <person name="Stielow J.B."/>
            <person name="Szollosi G."/>
            <person name="Zifcakova L."/>
            <person name="Stursova M."/>
            <person name="Spatafora J.W."/>
            <person name="Tedersoo L."/>
            <person name="Vaario L.M."/>
            <person name="Yamada A."/>
            <person name="Yan M."/>
            <person name="Wang P."/>
            <person name="Xu J."/>
            <person name="Bruns T."/>
            <person name="Baldrian P."/>
            <person name="Vilgalys R."/>
            <person name="Dunand C."/>
            <person name="Henrissat B."/>
            <person name="Grigoriev I.V."/>
            <person name="Hibbett D."/>
            <person name="Nagy L.G."/>
            <person name="Martin F.M."/>
        </authorList>
    </citation>
    <scope>NUCLEOTIDE SEQUENCE</scope>
    <source>
        <strain evidence="3">UP504</strain>
    </source>
</reference>